<proteinExistence type="predicted"/>
<accession>A0AAQ3JWD3</accession>
<dbReference type="EMBL" id="CP136891">
    <property type="protein sequence ID" value="WOK96359.1"/>
    <property type="molecule type" value="Genomic_DNA"/>
</dbReference>
<dbReference type="PANTHER" id="PTHR35218">
    <property type="entry name" value="RNASE H DOMAIN-CONTAINING PROTEIN"/>
    <property type="match status" value="1"/>
</dbReference>
<protein>
    <submittedName>
        <fullName evidence="1">Uncharacterized protein</fullName>
    </submittedName>
</protein>
<reference evidence="1 2" key="1">
    <citation type="submission" date="2023-10" db="EMBL/GenBank/DDBJ databases">
        <title>Chromosome-scale genome assembly provides insights into flower coloration mechanisms of Canna indica.</title>
        <authorList>
            <person name="Li C."/>
        </authorList>
    </citation>
    <scope>NUCLEOTIDE SEQUENCE [LARGE SCALE GENOMIC DNA]</scope>
    <source>
        <tissue evidence="1">Flower</tissue>
    </source>
</reference>
<dbReference type="AlphaFoldDB" id="A0AAQ3JWD3"/>
<dbReference type="InterPro" id="IPR036691">
    <property type="entry name" value="Endo/exonu/phosph_ase_sf"/>
</dbReference>
<keyword evidence="2" id="KW-1185">Reference proteome</keyword>
<sequence length="175" mass="20849">MLRKEDLQMKLVLMEMMGTPCVRRRNVNCNKFCFMKMLAWNIWGADKREAKEYLWSLVKIHKIDIIFLAGTHMLEDENKLFLRKMRRNWDGEFVNSMGRGGGMMMFWKKENVNLIIVHKDDQSINALVNMKKGKHCLVSEIYASTDERRRALWKRLSQLEIPDIPWIVGGYELYM</sequence>
<dbReference type="PANTHER" id="PTHR35218:SF7">
    <property type="entry name" value="ENDONUCLEASE_EXONUCLEASE_PHOSPHATASE"/>
    <property type="match status" value="1"/>
</dbReference>
<organism evidence="1 2">
    <name type="scientific">Canna indica</name>
    <name type="common">Indian-shot</name>
    <dbReference type="NCBI Taxonomy" id="4628"/>
    <lineage>
        <taxon>Eukaryota</taxon>
        <taxon>Viridiplantae</taxon>
        <taxon>Streptophyta</taxon>
        <taxon>Embryophyta</taxon>
        <taxon>Tracheophyta</taxon>
        <taxon>Spermatophyta</taxon>
        <taxon>Magnoliopsida</taxon>
        <taxon>Liliopsida</taxon>
        <taxon>Zingiberales</taxon>
        <taxon>Cannaceae</taxon>
        <taxon>Canna</taxon>
    </lineage>
</organism>
<name>A0AAQ3JWD3_9LILI</name>
<evidence type="ECO:0000313" key="2">
    <source>
        <dbReference type="Proteomes" id="UP001327560"/>
    </source>
</evidence>
<gene>
    <name evidence="1" type="ORF">Cni_G05066</name>
</gene>
<evidence type="ECO:0000313" key="1">
    <source>
        <dbReference type="EMBL" id="WOK96359.1"/>
    </source>
</evidence>
<dbReference type="Proteomes" id="UP001327560">
    <property type="component" value="Chromosome 2"/>
</dbReference>
<dbReference type="SUPFAM" id="SSF56219">
    <property type="entry name" value="DNase I-like"/>
    <property type="match status" value="1"/>
</dbReference>
<dbReference type="Gene3D" id="3.60.10.10">
    <property type="entry name" value="Endonuclease/exonuclease/phosphatase"/>
    <property type="match status" value="1"/>
</dbReference>